<organism evidence="2 3">
    <name type="scientific">Candidatus Argoarchaeum ethanivorans</name>
    <dbReference type="NCBI Taxonomy" id="2608793"/>
    <lineage>
        <taxon>Archaea</taxon>
        <taxon>Methanobacteriati</taxon>
        <taxon>Methanobacteriota</taxon>
        <taxon>Stenosarchaea group</taxon>
        <taxon>Methanomicrobia</taxon>
        <taxon>Methanosarcinales</taxon>
        <taxon>Methanosarcinales incertae sedis</taxon>
        <taxon>GOM Arc I cluster</taxon>
        <taxon>Candidatus Argoarchaeum</taxon>
    </lineage>
</organism>
<reference evidence="2" key="1">
    <citation type="submission" date="2020-10" db="EMBL/GenBank/DDBJ databases">
        <authorList>
            <person name="Hahn C.J."/>
            <person name="Laso-Perez R."/>
            <person name="Vulcano F."/>
            <person name="Vaziourakis K.-M."/>
            <person name="Stokke R."/>
            <person name="Steen I.H."/>
            <person name="Teske A."/>
            <person name="Boetius A."/>
            <person name="Liebeke M."/>
            <person name="Amann R."/>
            <person name="Knittel K."/>
        </authorList>
    </citation>
    <scope>NUCLEOTIDE SEQUENCE</scope>
    <source>
        <strain evidence="2">Gfbio:e3339647-f889-4370-9287-4fb5cb688e4c:AG392M11_GoMArc1</strain>
    </source>
</reference>
<dbReference type="GO" id="GO:0005975">
    <property type="term" value="P:carbohydrate metabolic process"/>
    <property type="evidence" value="ECO:0007669"/>
    <property type="project" value="InterPro"/>
</dbReference>
<evidence type="ECO:0000313" key="3">
    <source>
        <dbReference type="Proteomes" id="UP000639006"/>
    </source>
</evidence>
<dbReference type="Pfam" id="PF01522">
    <property type="entry name" value="Polysacc_deac_1"/>
    <property type="match status" value="1"/>
</dbReference>
<dbReference type="PROSITE" id="PS51677">
    <property type="entry name" value="NODB"/>
    <property type="match status" value="1"/>
</dbReference>
<dbReference type="AlphaFoldDB" id="A0A811T4M1"/>
<dbReference type="NCBIfam" id="TIGR03006">
    <property type="entry name" value="pepcterm_polyde"/>
    <property type="match status" value="1"/>
</dbReference>
<dbReference type="InterPro" id="IPR045235">
    <property type="entry name" value="PuuE_HpPgdA-like"/>
</dbReference>
<dbReference type="InterPro" id="IPR002509">
    <property type="entry name" value="NODB_dom"/>
</dbReference>
<dbReference type="PANTHER" id="PTHR47561:SF1">
    <property type="entry name" value="POLYSACCHARIDE DEACETYLASE FAMILY PROTEIN (AFU_ORTHOLOGUE AFUA_6G05030)"/>
    <property type="match status" value="1"/>
</dbReference>
<dbReference type="SUPFAM" id="SSF88713">
    <property type="entry name" value="Glycoside hydrolase/deacetylase"/>
    <property type="match status" value="1"/>
</dbReference>
<protein>
    <recommendedName>
        <fullName evidence="1">NodB homology domain-containing protein</fullName>
    </recommendedName>
</protein>
<dbReference type="CDD" id="cd10941">
    <property type="entry name" value="CE4_PuuE_HpPgdA_like_2"/>
    <property type="match status" value="1"/>
</dbReference>
<dbReference type="Pfam" id="PF11959">
    <property type="entry name" value="DUF3473"/>
    <property type="match status" value="1"/>
</dbReference>
<evidence type="ECO:0000259" key="1">
    <source>
        <dbReference type="PROSITE" id="PS51677"/>
    </source>
</evidence>
<dbReference type="Proteomes" id="UP000639006">
    <property type="component" value="Unassembled WGS sequence"/>
</dbReference>
<dbReference type="InterPro" id="IPR011330">
    <property type="entry name" value="Glyco_hydro/deAcase_b/a-brl"/>
</dbReference>
<feature type="domain" description="NodB homology" evidence="1">
    <location>
        <begin position="24"/>
        <end position="281"/>
    </location>
</feature>
<comment type="caution">
    <text evidence="2">The sequence shown here is derived from an EMBL/GenBank/DDBJ whole genome shotgun (WGS) entry which is preliminary data.</text>
</comment>
<evidence type="ECO:0000313" key="2">
    <source>
        <dbReference type="EMBL" id="CAD6492124.1"/>
    </source>
</evidence>
<dbReference type="GO" id="GO:0016810">
    <property type="term" value="F:hydrolase activity, acting on carbon-nitrogen (but not peptide) bonds"/>
    <property type="evidence" value="ECO:0007669"/>
    <property type="project" value="InterPro"/>
</dbReference>
<dbReference type="EMBL" id="CAJHIQ010000009">
    <property type="protein sequence ID" value="CAD6492124.1"/>
    <property type="molecule type" value="Genomic_DNA"/>
</dbReference>
<sequence length="281" mass="32821">MPQERKMTNVLTVDVEDWYMDTDISTWELYEDRVVESTSKIIRLLNESNTKATFFILGYVAEHFPELVERIKDEDHEIGTHGYSHTPITQQTPSEFEEDLLKSVGILEKITGDKVMGYRACQFTVMEETAWAIDVLKKNGLKYDSSVFPVKTHLYGVPDAPLFPYRISPADITKEADPEEDFLEIPLSVYRIPIVHKNIPVAGGFYLRFFPYWFIKHAMKKINGKNQPVVFYIHPWELDPEQPRIKELEWYHYHQLGSTEGKFKKLLNDFKFSSIRDYGGI</sequence>
<name>A0A811T4M1_9EURY</name>
<dbReference type="InterPro" id="IPR014344">
    <property type="entry name" value="XrtA_polysacc_deacetyl"/>
</dbReference>
<accession>A0A811T4M1</accession>
<dbReference type="PANTHER" id="PTHR47561">
    <property type="entry name" value="POLYSACCHARIDE DEACETYLASE FAMILY PROTEIN (AFU_ORTHOLOGUE AFUA_6G05030)"/>
    <property type="match status" value="1"/>
</dbReference>
<proteinExistence type="predicted"/>
<dbReference type="InterPro" id="IPR022560">
    <property type="entry name" value="DUF3473"/>
</dbReference>
<dbReference type="Gene3D" id="3.20.20.370">
    <property type="entry name" value="Glycoside hydrolase/deacetylase"/>
    <property type="match status" value="1"/>
</dbReference>
<gene>
    <name evidence="2" type="ORF">DIAAKJNI_00232</name>
</gene>